<evidence type="ECO:0000256" key="2">
    <source>
        <dbReference type="SAM" id="Phobius"/>
    </source>
</evidence>
<dbReference type="Proteomes" id="UP001167160">
    <property type="component" value="Unassembled WGS sequence"/>
</dbReference>
<reference evidence="3" key="1">
    <citation type="journal article" date="2023" name="Int. J. Syst. Evol. Microbiol.">
        <title>Streptomyces meridianus sp. nov. isolated from brackish water of the Tagus estuary in Alcochete, Portugal.</title>
        <authorList>
            <person name="Santos J.D.N."/>
            <person name="Klimek D."/>
            <person name="Calusinska M."/>
            <person name="Lobo Da Cunha A."/>
            <person name="Catita J."/>
            <person name="Goncalves H."/>
            <person name="Gonzalez I."/>
            <person name="Reyes F."/>
            <person name="Lage O.M."/>
        </authorList>
    </citation>
    <scope>NUCLEOTIDE SEQUENCE</scope>
    <source>
        <strain evidence="3">MTZ3.1</strain>
    </source>
</reference>
<evidence type="ECO:0000256" key="1">
    <source>
        <dbReference type="SAM" id="MobiDB-lite"/>
    </source>
</evidence>
<feature type="transmembrane region" description="Helical" evidence="2">
    <location>
        <begin position="175"/>
        <end position="195"/>
    </location>
</feature>
<keyword evidence="4" id="KW-1185">Reference proteome</keyword>
<sequence>MTDTVRTEPAVPVAAPPRRRISASLPAWWPLAALAVIGALGGAAYGRLAPPEYTATGYVVAVPVGSTDPGTALGFAQAFGRVATGNGVLGQARAVTKDPVAELRDTVRAVTSPDAPMVEITGSDRSPRHAAAKVNAIARALTENANAATTNSSVRLTVFARAVTPTAPSSPSTTVAAGVGACAGGLLGGLVMLAGPGSRRRTPLSGVPAPATEPGARLTAPAGPGTATVVMSTVQPADLDPAGGAARSDRAGAR</sequence>
<feature type="region of interest" description="Disordered" evidence="1">
    <location>
        <begin position="235"/>
        <end position="254"/>
    </location>
</feature>
<keyword evidence="2" id="KW-1133">Transmembrane helix</keyword>
<proteinExistence type="predicted"/>
<gene>
    <name evidence="3" type="ORF">M1E25_12885</name>
</gene>
<dbReference type="RefSeq" id="WP_251414427.1">
    <property type="nucleotide sequence ID" value="NZ_JAMQGM010000027.1"/>
</dbReference>
<accession>A0ABT0X7G4</accession>
<organism evidence="3 4">
    <name type="scientific">Streptomyces meridianus</name>
    <dbReference type="NCBI Taxonomy" id="2938945"/>
    <lineage>
        <taxon>Bacteria</taxon>
        <taxon>Bacillati</taxon>
        <taxon>Actinomycetota</taxon>
        <taxon>Actinomycetes</taxon>
        <taxon>Kitasatosporales</taxon>
        <taxon>Streptomycetaceae</taxon>
        <taxon>Streptomyces</taxon>
    </lineage>
</organism>
<feature type="region of interest" description="Disordered" evidence="1">
    <location>
        <begin position="198"/>
        <end position="228"/>
    </location>
</feature>
<feature type="transmembrane region" description="Helical" evidence="2">
    <location>
        <begin position="27"/>
        <end position="45"/>
    </location>
</feature>
<name>A0ABT0X7G4_9ACTN</name>
<evidence type="ECO:0000313" key="4">
    <source>
        <dbReference type="Proteomes" id="UP001167160"/>
    </source>
</evidence>
<comment type="caution">
    <text evidence="3">The sequence shown here is derived from an EMBL/GenBank/DDBJ whole genome shotgun (WGS) entry which is preliminary data.</text>
</comment>
<keyword evidence="2" id="KW-0472">Membrane</keyword>
<dbReference type="EMBL" id="JAMQGM010000027">
    <property type="protein sequence ID" value="MCM2578240.1"/>
    <property type="molecule type" value="Genomic_DNA"/>
</dbReference>
<keyword evidence="2" id="KW-0812">Transmembrane</keyword>
<protein>
    <submittedName>
        <fullName evidence="3">Lipopolysaccharide biosynthesis protein</fullName>
    </submittedName>
</protein>
<evidence type="ECO:0000313" key="3">
    <source>
        <dbReference type="EMBL" id="MCM2578240.1"/>
    </source>
</evidence>